<accession>A0A413FCN8</accession>
<dbReference type="Proteomes" id="UP000283880">
    <property type="component" value="Unassembled WGS sequence"/>
</dbReference>
<comment type="caution">
    <text evidence="1">The sequence shown here is derived from an EMBL/GenBank/DDBJ whole genome shotgun (WGS) entry which is preliminary data.</text>
</comment>
<proteinExistence type="predicted"/>
<name>A0A413FCN8_9FIRM</name>
<reference evidence="1 2" key="1">
    <citation type="submission" date="2018-08" db="EMBL/GenBank/DDBJ databases">
        <title>A genome reference for cultivated species of the human gut microbiota.</title>
        <authorList>
            <person name="Zou Y."/>
            <person name="Xue W."/>
            <person name="Luo G."/>
        </authorList>
    </citation>
    <scope>NUCLEOTIDE SEQUENCE [LARGE SCALE GENOMIC DNA]</scope>
    <source>
        <strain evidence="1 2">AF04-15</strain>
    </source>
</reference>
<evidence type="ECO:0000313" key="1">
    <source>
        <dbReference type="EMBL" id="RGX27351.1"/>
    </source>
</evidence>
<organism evidence="1 2">
    <name type="scientific">Enterocloster asparagiformis</name>
    <dbReference type="NCBI Taxonomy" id="333367"/>
    <lineage>
        <taxon>Bacteria</taxon>
        <taxon>Bacillati</taxon>
        <taxon>Bacillota</taxon>
        <taxon>Clostridia</taxon>
        <taxon>Lachnospirales</taxon>
        <taxon>Lachnospiraceae</taxon>
        <taxon>Enterocloster</taxon>
    </lineage>
</organism>
<dbReference type="OrthoDB" id="1904705at2"/>
<evidence type="ECO:0000313" key="2">
    <source>
        <dbReference type="Proteomes" id="UP000283880"/>
    </source>
</evidence>
<dbReference type="EMBL" id="QSBM01000013">
    <property type="protein sequence ID" value="RGX27351.1"/>
    <property type="molecule type" value="Genomic_DNA"/>
</dbReference>
<dbReference type="RefSeq" id="WP_007712831.1">
    <property type="nucleotide sequence ID" value="NZ_BAABXR010000001.1"/>
</dbReference>
<protein>
    <submittedName>
        <fullName evidence="1">Uncharacterized protein</fullName>
    </submittedName>
</protein>
<gene>
    <name evidence="1" type="ORF">DWV29_16980</name>
</gene>
<dbReference type="AlphaFoldDB" id="A0A413FCN8"/>
<sequence>MYKPHTIEQYKIQQFLDANFVMEHFLVSPLSRTSLLLEDKTGEQIAFGFFDNKVQEIPIPPPAKLEDVQAFLQTFRALDPKPKLHSFEDVTRWWLSHSNPLTYQQALCLSDELYRRFLSRPMLQEEDCCRLAASGLVTEEEYQDIQLWFFDEGKNYCWLGPLGVDGTGNIYGLTIHYGKTYARRLKFYLLDDYYRYMNHML</sequence>